<dbReference type="EMBL" id="GBRH01188523">
    <property type="protein sequence ID" value="JAE09373.1"/>
    <property type="molecule type" value="Transcribed_RNA"/>
</dbReference>
<reference evidence="1" key="2">
    <citation type="journal article" date="2015" name="Data Brief">
        <title>Shoot transcriptome of the giant reed, Arundo donax.</title>
        <authorList>
            <person name="Barrero R.A."/>
            <person name="Guerrero F.D."/>
            <person name="Moolhuijzen P."/>
            <person name="Goolsby J.A."/>
            <person name="Tidwell J."/>
            <person name="Bellgard S.E."/>
            <person name="Bellgard M.I."/>
        </authorList>
    </citation>
    <scope>NUCLEOTIDE SEQUENCE</scope>
    <source>
        <tissue evidence="1">Shoot tissue taken approximately 20 cm above the soil surface</tissue>
    </source>
</reference>
<dbReference type="AlphaFoldDB" id="A0A0A9FM53"/>
<evidence type="ECO:0000313" key="1">
    <source>
        <dbReference type="EMBL" id="JAE09373.1"/>
    </source>
</evidence>
<dbReference type="PROSITE" id="PS51257">
    <property type="entry name" value="PROKAR_LIPOPROTEIN"/>
    <property type="match status" value="1"/>
</dbReference>
<reference evidence="1" key="1">
    <citation type="submission" date="2014-09" db="EMBL/GenBank/DDBJ databases">
        <authorList>
            <person name="Magalhaes I.L.F."/>
            <person name="Oliveira U."/>
            <person name="Santos F.R."/>
            <person name="Vidigal T.H.D.A."/>
            <person name="Brescovit A.D."/>
            <person name="Santos A.J."/>
        </authorList>
    </citation>
    <scope>NUCLEOTIDE SEQUENCE</scope>
    <source>
        <tissue evidence="1">Shoot tissue taken approximately 20 cm above the soil surface</tissue>
    </source>
</reference>
<accession>A0A0A9FM53</accession>
<organism evidence="1">
    <name type="scientific">Arundo donax</name>
    <name type="common">Giant reed</name>
    <name type="synonym">Donax arundinaceus</name>
    <dbReference type="NCBI Taxonomy" id="35708"/>
    <lineage>
        <taxon>Eukaryota</taxon>
        <taxon>Viridiplantae</taxon>
        <taxon>Streptophyta</taxon>
        <taxon>Embryophyta</taxon>
        <taxon>Tracheophyta</taxon>
        <taxon>Spermatophyta</taxon>
        <taxon>Magnoliopsida</taxon>
        <taxon>Liliopsida</taxon>
        <taxon>Poales</taxon>
        <taxon>Poaceae</taxon>
        <taxon>PACMAD clade</taxon>
        <taxon>Arundinoideae</taxon>
        <taxon>Arundineae</taxon>
        <taxon>Arundo</taxon>
    </lineage>
</organism>
<evidence type="ECO:0008006" key="2">
    <source>
        <dbReference type="Google" id="ProtNLM"/>
    </source>
</evidence>
<proteinExistence type="predicted"/>
<name>A0A0A9FM53_ARUDO</name>
<protein>
    <recommendedName>
        <fullName evidence="2">Lipoprotein</fullName>
    </recommendedName>
</protein>
<sequence length="35" mass="4113">MNTIYKSFFCSMYLSISCRTKKITFMVDLLGMKPN</sequence>